<proteinExistence type="predicted"/>
<organism evidence="2 3">
    <name type="scientific">Streptomyces broussonetiae</name>
    <dbReference type="NCBI Taxonomy" id="2686304"/>
    <lineage>
        <taxon>Bacteria</taxon>
        <taxon>Bacillati</taxon>
        <taxon>Actinomycetota</taxon>
        <taxon>Actinomycetes</taxon>
        <taxon>Kitasatosporales</taxon>
        <taxon>Streptomycetaceae</taxon>
        <taxon>Streptomyces</taxon>
    </lineage>
</organism>
<dbReference type="InterPro" id="IPR029044">
    <property type="entry name" value="Nucleotide-diphossugar_trans"/>
</dbReference>
<sequence length="537" mass="59054">MSSAQDGAVTVVVIAYNDAEHIAQAVTSALAQGDAVGEVVVVDDASTDDTPHVLGQLAATEPRVRVVRRAVNSGGCGTPRNDGIDAARHPWLVFLDSDDVLAPKAVDTLLAVALRHGADVTAGLCVRRELPGGREIPWQEALFTTEAVYDGVAGRPQTLWDTLSVNKMYRRDFLLSRRIRFPDGAAHYEDFVFTARVYAAGPRFAVTPETVYVWHVRYGTGQASISLRRDRIQNWQDRVNAHQQVLEIMRGSGDQDLLIAAQTKFLEFDLAVYLRELPQRTPEYQDDWWRIAREHVGAFETEAVRRATPAARWRTEVLLGRERRAVDVRRLAELAADPPRLAPPYAGDARRPLWDEADSIPEAADEIVLDGLGDTPVAQLPFYALGNVGAGRRLVLELRLGDLYGRTAHAGPERATVELRHRVTGAAHRYEAAWEAGPDGHGWRAVVTADVAALCEGGTITTWDAWVTLTFRDGESTTRPLRAGSGLRRLVRMGRRGRVLLLQPYATSSGGLAVHVTDGLSGMRRVVAGRVARRVRS</sequence>
<gene>
    <name evidence="2" type="ORF">GQF42_36835</name>
</gene>
<dbReference type="InterPro" id="IPR001173">
    <property type="entry name" value="Glyco_trans_2-like"/>
</dbReference>
<dbReference type="PANTHER" id="PTHR43685:SF2">
    <property type="entry name" value="GLYCOSYLTRANSFERASE 2-LIKE DOMAIN-CONTAINING PROTEIN"/>
    <property type="match status" value="1"/>
</dbReference>
<dbReference type="Pfam" id="PF00535">
    <property type="entry name" value="Glycos_transf_2"/>
    <property type="match status" value="1"/>
</dbReference>
<evidence type="ECO:0000313" key="2">
    <source>
        <dbReference type="EMBL" id="QHA08095.1"/>
    </source>
</evidence>
<dbReference type="SUPFAM" id="SSF53448">
    <property type="entry name" value="Nucleotide-diphospho-sugar transferases"/>
    <property type="match status" value="1"/>
</dbReference>
<name>A0A6I6NGM9_9ACTN</name>
<dbReference type="Gene3D" id="3.90.550.10">
    <property type="entry name" value="Spore Coat Polysaccharide Biosynthesis Protein SpsA, Chain A"/>
    <property type="match status" value="1"/>
</dbReference>
<feature type="domain" description="Glycosyltransferase 2-like" evidence="1">
    <location>
        <begin position="10"/>
        <end position="173"/>
    </location>
</feature>
<dbReference type="EMBL" id="CP047020">
    <property type="protein sequence ID" value="QHA08095.1"/>
    <property type="molecule type" value="Genomic_DNA"/>
</dbReference>
<dbReference type="PANTHER" id="PTHR43685">
    <property type="entry name" value="GLYCOSYLTRANSFERASE"/>
    <property type="match status" value="1"/>
</dbReference>
<reference evidence="2 3" key="1">
    <citation type="submission" date="2019-12" db="EMBL/GenBank/DDBJ databases">
        <title>Streptomyces sp. strain T44 isolated from rhizosphere soil of Broussonetia papyrifera.</title>
        <authorList>
            <person name="Mo P."/>
        </authorList>
    </citation>
    <scope>NUCLEOTIDE SEQUENCE [LARGE SCALE GENOMIC DNA]</scope>
    <source>
        <strain evidence="2 3">T44</strain>
    </source>
</reference>
<dbReference type="RefSeq" id="WP_158927181.1">
    <property type="nucleotide sequence ID" value="NZ_CP047020.1"/>
</dbReference>
<dbReference type="KEGG" id="sbro:GQF42_36835"/>
<dbReference type="CDD" id="cd00761">
    <property type="entry name" value="Glyco_tranf_GTA_type"/>
    <property type="match status" value="1"/>
</dbReference>
<evidence type="ECO:0000259" key="1">
    <source>
        <dbReference type="Pfam" id="PF00535"/>
    </source>
</evidence>
<protein>
    <submittedName>
        <fullName evidence="2">Glycosyltransferase</fullName>
    </submittedName>
</protein>
<keyword evidence="2" id="KW-0808">Transferase</keyword>
<keyword evidence="3" id="KW-1185">Reference proteome</keyword>
<dbReference type="GO" id="GO:0016740">
    <property type="term" value="F:transferase activity"/>
    <property type="evidence" value="ECO:0007669"/>
    <property type="project" value="UniProtKB-KW"/>
</dbReference>
<accession>A0A6I6NGM9</accession>
<evidence type="ECO:0000313" key="3">
    <source>
        <dbReference type="Proteomes" id="UP000436138"/>
    </source>
</evidence>
<dbReference type="InterPro" id="IPR050834">
    <property type="entry name" value="Glycosyltransf_2"/>
</dbReference>
<dbReference type="Proteomes" id="UP000436138">
    <property type="component" value="Chromosome"/>
</dbReference>
<dbReference type="AlphaFoldDB" id="A0A6I6NGM9"/>